<dbReference type="Gene3D" id="3.40.50.10070">
    <property type="entry name" value="TolB, N-terminal domain"/>
    <property type="match status" value="1"/>
</dbReference>
<dbReference type="Proteomes" id="UP000000483">
    <property type="component" value="Chromosome"/>
</dbReference>
<dbReference type="PANTHER" id="PTHR36842:SF1">
    <property type="entry name" value="PROTEIN TOLB"/>
    <property type="match status" value="1"/>
</dbReference>
<reference evidence="3 4" key="1">
    <citation type="journal article" date="2011" name="Stand. Genomic Sci.">
        <title>Complete genome sequence of the acetate-degrading sulfate reducer Desulfobacca acetoxidans type strain (ASRB2).</title>
        <authorList>
            <person name="Goker M."/>
            <person name="Teshima H."/>
            <person name="Lapidus A."/>
            <person name="Nolan M."/>
            <person name="Lucas S."/>
            <person name="Hammon N."/>
            <person name="Deshpande S."/>
            <person name="Cheng J.F."/>
            <person name="Tapia R."/>
            <person name="Han C."/>
            <person name="Goodwin L."/>
            <person name="Pitluck S."/>
            <person name="Huntemann M."/>
            <person name="Liolios K."/>
            <person name="Ivanova N."/>
            <person name="Pagani I."/>
            <person name="Mavromatis K."/>
            <person name="Ovchinikova G."/>
            <person name="Pati A."/>
            <person name="Chen A."/>
            <person name="Palaniappan K."/>
            <person name="Land M."/>
            <person name="Hauser L."/>
            <person name="Brambilla E.M."/>
            <person name="Rohde M."/>
            <person name="Spring S."/>
            <person name="Detter J.C."/>
            <person name="Woyke T."/>
            <person name="Bristow J."/>
            <person name="Eisen J.A."/>
            <person name="Markowitz V."/>
            <person name="Hugenholtz P."/>
            <person name="Kyrpides N.C."/>
            <person name="Klenk H.P."/>
        </authorList>
    </citation>
    <scope>NUCLEOTIDE SEQUENCE [LARGE SCALE GENOMIC DNA]</scope>
    <source>
        <strain evidence="4">ATCC 700848 / DSM 11109 / ASRB2</strain>
    </source>
</reference>
<protein>
    <submittedName>
        <fullName evidence="3">Protein tolB</fullName>
    </submittedName>
</protein>
<keyword evidence="4" id="KW-1185">Reference proteome</keyword>
<dbReference type="GO" id="GO:0015031">
    <property type="term" value="P:protein transport"/>
    <property type="evidence" value="ECO:0007669"/>
    <property type="project" value="InterPro"/>
</dbReference>
<dbReference type="SUPFAM" id="SSF52964">
    <property type="entry name" value="TolB, N-terminal domain"/>
    <property type="match status" value="1"/>
</dbReference>
<sequence>MNVVISISLLLVWAGDGLAQSREYIDVRAPITKKYVIATPKLQGPGGSGPELGAALAVQADQDLRLSGHFTVLDPGTYDSSPIGPSPSTGQLHNLSALGCNLVIAGGWRQEGGQLVLDLKLIDPGSGQMLVGKRYRGGANDGQRMMTQFVNEVVLFLTGERGVPQGRLAFISGGTDVRELYVMDIGGTPKQLTRYRTLTLTPSWSPDGQEVFFCSYRGGFPALYAVNPGSGSIRKLSTHGTLNVTPAGGPRGLLAATLNKSGDQEIYLLDRQGNIKQRLTQSPGIDISPTFSPDGAQVAFVSNRGGNPQIYIVSTGGGQPRRLTFGGTYNVSPAWSPRGDLIAYASRTGGGFQIFVISPQGGGARQITREGSNESPTWSPDGSFIACSSTRGGTSAIYLVNVKTGTATRLTTMPGAQTQPAWAPGGK</sequence>
<dbReference type="InterPro" id="IPR007195">
    <property type="entry name" value="TolB_N"/>
</dbReference>
<accession>F2NK16</accession>
<dbReference type="PANTHER" id="PTHR36842">
    <property type="entry name" value="PROTEIN TOLB HOMOLOG"/>
    <property type="match status" value="1"/>
</dbReference>
<dbReference type="AlphaFoldDB" id="F2NK16"/>
<dbReference type="Gene3D" id="2.120.10.60">
    <property type="entry name" value="Tricorn protease N-terminal domain"/>
    <property type="match status" value="1"/>
</dbReference>
<feature type="domain" description="TolB N-terminal" evidence="2">
    <location>
        <begin position="24"/>
        <end position="129"/>
    </location>
</feature>
<dbReference type="InterPro" id="IPR011659">
    <property type="entry name" value="WD40"/>
</dbReference>
<dbReference type="HOGENOM" id="CLU_047123_2_0_7"/>
<evidence type="ECO:0000313" key="3">
    <source>
        <dbReference type="EMBL" id="AEB09960.1"/>
    </source>
</evidence>
<evidence type="ECO:0000256" key="1">
    <source>
        <dbReference type="ARBA" id="ARBA00009820"/>
    </source>
</evidence>
<dbReference type="KEGG" id="dao:Desac_2131"/>
<dbReference type="Pfam" id="PF04052">
    <property type="entry name" value="TolB_N"/>
    <property type="match status" value="1"/>
</dbReference>
<organism evidence="3 4">
    <name type="scientific">Desulfobacca acetoxidans (strain ATCC 700848 / DSM 11109 / ASRB2)</name>
    <dbReference type="NCBI Taxonomy" id="880072"/>
    <lineage>
        <taxon>Bacteria</taxon>
        <taxon>Pseudomonadati</taxon>
        <taxon>Thermodesulfobacteriota</taxon>
        <taxon>Desulfobaccia</taxon>
        <taxon>Desulfobaccales</taxon>
        <taxon>Desulfobaccaceae</taxon>
        <taxon>Desulfobacca</taxon>
    </lineage>
</organism>
<dbReference type="SUPFAM" id="SSF69304">
    <property type="entry name" value="Tricorn protease N-terminal domain"/>
    <property type="match status" value="1"/>
</dbReference>
<dbReference type="Pfam" id="PF07676">
    <property type="entry name" value="PD40"/>
    <property type="match status" value="2"/>
</dbReference>
<gene>
    <name evidence="3" type="ordered locus">Desac_2131</name>
</gene>
<dbReference type="eggNOG" id="COG0823">
    <property type="taxonomic scope" value="Bacteria"/>
</dbReference>
<dbReference type="EMBL" id="CP002629">
    <property type="protein sequence ID" value="AEB09960.1"/>
    <property type="molecule type" value="Genomic_DNA"/>
</dbReference>
<dbReference type="STRING" id="880072.Desac_2131"/>
<dbReference type="Pfam" id="PF26549">
    <property type="entry name" value="Tricorn_N"/>
    <property type="match status" value="1"/>
</dbReference>
<name>F2NK16_DESAR</name>
<proteinExistence type="inferred from homology"/>
<evidence type="ECO:0000259" key="2">
    <source>
        <dbReference type="Pfam" id="PF04052"/>
    </source>
</evidence>
<evidence type="ECO:0000313" key="4">
    <source>
        <dbReference type="Proteomes" id="UP000000483"/>
    </source>
</evidence>
<dbReference type="Gene3D" id="2.120.10.30">
    <property type="entry name" value="TolB, C-terminal domain"/>
    <property type="match status" value="2"/>
</dbReference>
<dbReference type="GO" id="GO:0042597">
    <property type="term" value="C:periplasmic space"/>
    <property type="evidence" value="ECO:0007669"/>
    <property type="project" value="InterPro"/>
</dbReference>
<dbReference type="InterPro" id="IPR011042">
    <property type="entry name" value="6-blade_b-propeller_TolB-like"/>
</dbReference>
<comment type="similarity">
    <text evidence="1">Belongs to the TolB family.</text>
</comment>
<reference evidence="4" key="2">
    <citation type="submission" date="2011-03" db="EMBL/GenBank/DDBJ databases">
        <title>The complete genome of Desulfobacca acetoxidans DSM 11109.</title>
        <authorList>
            <consortium name="US DOE Joint Genome Institute (JGI-PGF)"/>
            <person name="Lucas S."/>
            <person name="Copeland A."/>
            <person name="Lapidus A."/>
            <person name="Bruce D."/>
            <person name="Goodwin L."/>
            <person name="Pitluck S."/>
            <person name="Peters L."/>
            <person name="Kyrpides N."/>
            <person name="Mavromatis K."/>
            <person name="Ivanova N."/>
            <person name="Ovchinnikova G."/>
            <person name="Teshima H."/>
            <person name="Detter J.C."/>
            <person name="Han C."/>
            <person name="Land M."/>
            <person name="Hauser L."/>
            <person name="Markowitz V."/>
            <person name="Cheng J.-F."/>
            <person name="Hugenholtz P."/>
            <person name="Woyke T."/>
            <person name="Wu D."/>
            <person name="Spring S."/>
            <person name="Schueler E."/>
            <person name="Brambilla E."/>
            <person name="Klenk H.-P."/>
            <person name="Eisen J.A."/>
        </authorList>
    </citation>
    <scope>NUCLEOTIDE SEQUENCE [LARGE SCALE GENOMIC DNA]</scope>
    <source>
        <strain evidence="4">ATCC 700848 / DSM 11109 / ASRB2</strain>
    </source>
</reference>